<accession>A0A178F1Y6</accession>
<evidence type="ECO:0000313" key="2">
    <source>
        <dbReference type="EMBL" id="OAL66164.1"/>
    </source>
</evidence>
<evidence type="ECO:0000256" key="1">
    <source>
        <dbReference type="SAM" id="MobiDB-lite"/>
    </source>
</evidence>
<organism evidence="2 3">
    <name type="scientific">Trichophyton rubrum</name>
    <name type="common">Athlete's foot fungus</name>
    <name type="synonym">Epidermophyton rubrum</name>
    <dbReference type="NCBI Taxonomy" id="5551"/>
    <lineage>
        <taxon>Eukaryota</taxon>
        <taxon>Fungi</taxon>
        <taxon>Dikarya</taxon>
        <taxon>Ascomycota</taxon>
        <taxon>Pezizomycotina</taxon>
        <taxon>Eurotiomycetes</taxon>
        <taxon>Eurotiomycetidae</taxon>
        <taxon>Onygenales</taxon>
        <taxon>Arthrodermataceae</taxon>
        <taxon>Trichophyton</taxon>
    </lineage>
</organism>
<comment type="caution">
    <text evidence="2">The sequence shown here is derived from an EMBL/GenBank/DDBJ whole genome shotgun (WGS) entry which is preliminary data.</text>
</comment>
<evidence type="ECO:0000313" key="3">
    <source>
        <dbReference type="Proteomes" id="UP000243015"/>
    </source>
</evidence>
<feature type="region of interest" description="Disordered" evidence="1">
    <location>
        <begin position="124"/>
        <end position="144"/>
    </location>
</feature>
<dbReference type="Proteomes" id="UP000243015">
    <property type="component" value="Unassembled WGS sequence"/>
</dbReference>
<protein>
    <submittedName>
        <fullName evidence="2">Uncharacterized protein</fullName>
    </submittedName>
</protein>
<feature type="region of interest" description="Disordered" evidence="1">
    <location>
        <begin position="1"/>
        <end position="67"/>
    </location>
</feature>
<gene>
    <name evidence="2" type="ORF">A7C99_3270</name>
</gene>
<sequence length="174" mass="18534">MVPSTVIGPDKAQCSTASAAVSDSNHHLDQHDEDPDEPRKKTAKRKGRLDPQRLRRAGNSVGRPSSSTVVDLVAGCPISSTVRPPMYSFVYPAISSSAGSDYKPAMPCHAVLRRQPPRQQHLLADQPAAFPPPPAGQLTSPAVNKQQDELVVPWLAAAARAPSGPTWPSSCSSR</sequence>
<reference evidence="2 3" key="1">
    <citation type="submission" date="2016-05" db="EMBL/GenBank/DDBJ databases">
        <title>Genome sequencing of Trichophyton rubrum CMCC(F)T1i isolated from hair.</title>
        <authorList>
            <person name="Zhan P."/>
            <person name="Tao Y."/>
            <person name="Liu W."/>
        </authorList>
    </citation>
    <scope>NUCLEOTIDE SEQUENCE [LARGE SCALE GENOMIC DNA]</scope>
    <source>
        <strain evidence="3">CMCC(F)T1i</strain>
    </source>
</reference>
<dbReference type="EMBL" id="LHPM01000013">
    <property type="protein sequence ID" value="OAL66164.1"/>
    <property type="molecule type" value="Genomic_DNA"/>
</dbReference>
<proteinExistence type="predicted"/>
<dbReference type="AlphaFoldDB" id="A0A178F1Y6"/>
<name>A0A178F1Y6_TRIRU</name>
<feature type="compositionally biased region" description="Polar residues" evidence="1">
    <location>
        <begin position="13"/>
        <end position="23"/>
    </location>
</feature>